<dbReference type="AlphaFoldDB" id="A0A1S7LJ41"/>
<dbReference type="Pfam" id="PF02518">
    <property type="entry name" value="HATPase_c"/>
    <property type="match status" value="1"/>
</dbReference>
<dbReference type="Pfam" id="PF13185">
    <property type="entry name" value="GAF_2"/>
    <property type="match status" value="1"/>
</dbReference>
<evidence type="ECO:0000256" key="3">
    <source>
        <dbReference type="ARBA" id="ARBA00022553"/>
    </source>
</evidence>
<gene>
    <name evidence="11" type="ORF">MAGMO_2250</name>
</gene>
<dbReference type="Pfam" id="PF00512">
    <property type="entry name" value="HisKA"/>
    <property type="match status" value="1"/>
</dbReference>
<dbReference type="Gene3D" id="3.40.50.2300">
    <property type="match status" value="1"/>
</dbReference>
<evidence type="ECO:0000259" key="10">
    <source>
        <dbReference type="PROSITE" id="PS50110"/>
    </source>
</evidence>
<dbReference type="PRINTS" id="PR00344">
    <property type="entry name" value="BCTRLSENSOR"/>
</dbReference>
<dbReference type="InterPro" id="IPR003018">
    <property type="entry name" value="GAF"/>
</dbReference>
<feature type="transmembrane region" description="Helical" evidence="8">
    <location>
        <begin position="24"/>
        <end position="46"/>
    </location>
</feature>
<dbReference type="Pfam" id="PF00072">
    <property type="entry name" value="Response_reg"/>
    <property type="match status" value="1"/>
</dbReference>
<reference evidence="11" key="1">
    <citation type="submission" date="2015-04" db="EMBL/GenBank/DDBJ databases">
        <authorList>
            <person name="Syromyatnikov M.Y."/>
            <person name="Popov V.N."/>
        </authorList>
    </citation>
    <scope>NUCLEOTIDE SEQUENCE</scope>
    <source>
        <strain evidence="11">MO-1</strain>
    </source>
</reference>
<dbReference type="PROSITE" id="PS50109">
    <property type="entry name" value="HIS_KIN"/>
    <property type="match status" value="1"/>
</dbReference>
<dbReference type="SMART" id="SM00448">
    <property type="entry name" value="REC"/>
    <property type="match status" value="1"/>
</dbReference>
<dbReference type="PROSITE" id="PS50110">
    <property type="entry name" value="RESPONSE_REGULATORY"/>
    <property type="match status" value="1"/>
</dbReference>
<dbReference type="SMART" id="SM00387">
    <property type="entry name" value="HATPase_c"/>
    <property type="match status" value="1"/>
</dbReference>
<dbReference type="Pfam" id="PF17149">
    <property type="entry name" value="CHASE5"/>
    <property type="match status" value="1"/>
</dbReference>
<organism evidence="11">
    <name type="scientific">Magnetococcus massalia (strain MO-1)</name>
    <dbReference type="NCBI Taxonomy" id="451514"/>
    <lineage>
        <taxon>Bacteria</taxon>
        <taxon>Pseudomonadati</taxon>
        <taxon>Pseudomonadota</taxon>
        <taxon>Magnetococcia</taxon>
        <taxon>Magnetococcales</taxon>
        <taxon>Magnetococcaceae</taxon>
        <taxon>Magnetococcus</taxon>
    </lineage>
</organism>
<dbReference type="InterPro" id="IPR033414">
    <property type="entry name" value="Sensor_dom"/>
</dbReference>
<feature type="domain" description="Response regulatory" evidence="10">
    <location>
        <begin position="687"/>
        <end position="806"/>
    </location>
</feature>
<keyword evidence="5 11" id="KW-0418">Kinase</keyword>
<dbReference type="SUPFAM" id="SSF52172">
    <property type="entry name" value="CheY-like"/>
    <property type="match status" value="1"/>
</dbReference>
<dbReference type="InterPro" id="IPR003594">
    <property type="entry name" value="HATPase_dom"/>
</dbReference>
<dbReference type="Gene3D" id="1.10.287.130">
    <property type="match status" value="1"/>
</dbReference>
<keyword evidence="6" id="KW-0902">Two-component regulatory system</keyword>
<dbReference type="SUPFAM" id="SSF55874">
    <property type="entry name" value="ATPase domain of HSP90 chaperone/DNA topoisomerase II/histidine kinase"/>
    <property type="match status" value="1"/>
</dbReference>
<dbReference type="InterPro" id="IPR029016">
    <property type="entry name" value="GAF-like_dom_sf"/>
</dbReference>
<proteinExistence type="predicted"/>
<evidence type="ECO:0000256" key="8">
    <source>
        <dbReference type="SAM" id="Phobius"/>
    </source>
</evidence>
<dbReference type="InterPro" id="IPR005467">
    <property type="entry name" value="His_kinase_dom"/>
</dbReference>
<dbReference type="EMBL" id="LO017727">
    <property type="protein sequence ID" value="CRH06413.1"/>
    <property type="molecule type" value="Genomic_DNA"/>
</dbReference>
<dbReference type="Gene3D" id="3.30.450.40">
    <property type="match status" value="1"/>
</dbReference>
<dbReference type="InterPro" id="IPR011006">
    <property type="entry name" value="CheY-like_superfamily"/>
</dbReference>
<sequence>MAEPSNHRRAITAPLKSAGIGKHLLVVILLFSSLVTLVLTTIQLYLDFRRDVTAIESRLDEVQQSHVQSIAASLWDVNEQLLRLQLEGVVRLPDLVGVVVREDVGMHSDPFSLAIGSHRAGQGTIQRDYILNYTEPGQPPRRIGQLHVTASLEEVYARMWEKAWVIFISQGVKTFLVSLFILFMIHQIITRHLITISRHVTSFDLKEPHQPLVLERKEHPNDELEMVVASVNAMSTGLEEAYSALQEKTLLLEQQVAKKLRAQQSQEILSRLLATGLEPLKLEAQLKKILDIILRVPWLHLKPQGAVFLMAEDGAALRRVAEHALESPALEKCVHVPLGFCLCGKVAQSQQPLLTSHLDSLHEHQPREMEGHGHCCVPINHQGTVLGVLNLYLQAGYTMPAEDQKLILSIADVLAGLIHAKGNEVALLEAKEAAEAGNRAKDRFLAVMSHELRTPMNAILGFAEVLQGSGLDEEQREILTLQQRASEELLDLITDILEMSQFDASVPEPEIETFTLTPLLTRLEERLAPRAAAKGIALRLHGGEGVGRLRGAPRLLDKVLQILLGNGIKFTAEGEVELRTQRQGESLLLEVYDTGVGISDTVMEHIFQPFIQADDSFTRMHGGAGVGLAVAHRYVTLMGGRIQAIRRAEVGSLFRVEIPHMVSPQESLSPQAVADVSEPVEDNQGLRIIYAEDDEMNAQLVAKLLSRSPHSLLVVENGAMAVERVKAEPFDLVLMDIQMPVMDGYQATQAIRAWEQETGRKRLPIYALTAHALQQDMTHSHQAGCDKHLTKPIARKQLLETINGVAPFRAQ</sequence>
<dbReference type="InterPro" id="IPR004358">
    <property type="entry name" value="Sig_transdc_His_kin-like_C"/>
</dbReference>
<dbReference type="SUPFAM" id="SSF55781">
    <property type="entry name" value="GAF domain-like"/>
    <property type="match status" value="1"/>
</dbReference>
<dbReference type="InterPro" id="IPR001789">
    <property type="entry name" value="Sig_transdc_resp-reg_receiver"/>
</dbReference>
<evidence type="ECO:0000256" key="1">
    <source>
        <dbReference type="ARBA" id="ARBA00000085"/>
    </source>
</evidence>
<dbReference type="InterPro" id="IPR036890">
    <property type="entry name" value="HATPase_C_sf"/>
</dbReference>
<evidence type="ECO:0000256" key="6">
    <source>
        <dbReference type="ARBA" id="ARBA00023012"/>
    </source>
</evidence>
<dbReference type="CDD" id="cd17546">
    <property type="entry name" value="REC_hyHK_CKI1_RcsC-like"/>
    <property type="match status" value="1"/>
</dbReference>
<dbReference type="PANTHER" id="PTHR45339:SF1">
    <property type="entry name" value="HYBRID SIGNAL TRANSDUCTION HISTIDINE KINASE J"/>
    <property type="match status" value="1"/>
</dbReference>
<dbReference type="SUPFAM" id="SSF47384">
    <property type="entry name" value="Homodimeric domain of signal transducing histidine kinase"/>
    <property type="match status" value="1"/>
</dbReference>
<comment type="catalytic activity">
    <reaction evidence="1">
        <text>ATP + protein L-histidine = ADP + protein N-phospho-L-histidine.</text>
        <dbReference type="EC" id="2.7.13.3"/>
    </reaction>
</comment>
<dbReference type="SMART" id="SM00388">
    <property type="entry name" value="HisKA"/>
    <property type="match status" value="1"/>
</dbReference>
<evidence type="ECO:0000259" key="9">
    <source>
        <dbReference type="PROSITE" id="PS50109"/>
    </source>
</evidence>
<evidence type="ECO:0000256" key="5">
    <source>
        <dbReference type="ARBA" id="ARBA00022777"/>
    </source>
</evidence>
<name>A0A1S7LJ41_MAGMO</name>
<dbReference type="InterPro" id="IPR036097">
    <property type="entry name" value="HisK_dim/P_sf"/>
</dbReference>
<dbReference type="EC" id="2.7.13.3" evidence="2"/>
<keyword evidence="8" id="KW-0472">Membrane</keyword>
<dbReference type="InterPro" id="IPR003661">
    <property type="entry name" value="HisK_dim/P_dom"/>
</dbReference>
<protein>
    <recommendedName>
        <fullName evidence="2">histidine kinase</fullName>
        <ecNumber evidence="2">2.7.13.3</ecNumber>
    </recommendedName>
</protein>
<dbReference type="CDD" id="cd00082">
    <property type="entry name" value="HisKA"/>
    <property type="match status" value="1"/>
</dbReference>
<dbReference type="Gene3D" id="3.30.565.10">
    <property type="entry name" value="Histidine kinase-like ATPase, C-terminal domain"/>
    <property type="match status" value="1"/>
</dbReference>
<feature type="modified residue" description="4-aspartylphosphate" evidence="7">
    <location>
        <position position="736"/>
    </location>
</feature>
<feature type="transmembrane region" description="Helical" evidence="8">
    <location>
        <begin position="163"/>
        <end position="185"/>
    </location>
</feature>
<accession>A0A1S7LJ41</accession>
<evidence type="ECO:0000256" key="2">
    <source>
        <dbReference type="ARBA" id="ARBA00012438"/>
    </source>
</evidence>
<dbReference type="PANTHER" id="PTHR45339">
    <property type="entry name" value="HYBRID SIGNAL TRANSDUCTION HISTIDINE KINASE J"/>
    <property type="match status" value="1"/>
</dbReference>
<keyword evidence="3 7" id="KW-0597">Phosphoprotein</keyword>
<evidence type="ECO:0000256" key="7">
    <source>
        <dbReference type="PROSITE-ProRule" id="PRU00169"/>
    </source>
</evidence>
<evidence type="ECO:0000313" key="11">
    <source>
        <dbReference type="EMBL" id="CRH06413.1"/>
    </source>
</evidence>
<keyword evidence="4 11" id="KW-0808">Transferase</keyword>
<keyword evidence="8" id="KW-1133">Transmembrane helix</keyword>
<feature type="domain" description="Histidine kinase" evidence="9">
    <location>
        <begin position="447"/>
        <end position="662"/>
    </location>
</feature>
<keyword evidence="8" id="KW-0812">Transmembrane</keyword>
<evidence type="ECO:0000256" key="4">
    <source>
        <dbReference type="ARBA" id="ARBA00022679"/>
    </source>
</evidence>
<dbReference type="GO" id="GO:0000155">
    <property type="term" value="F:phosphorelay sensor kinase activity"/>
    <property type="evidence" value="ECO:0007669"/>
    <property type="project" value="InterPro"/>
</dbReference>